<accession>A0A0B4I5N4</accession>
<evidence type="ECO:0000256" key="3">
    <source>
        <dbReference type="ARBA" id="ARBA00023125"/>
    </source>
</evidence>
<dbReference type="PANTHER" id="PTHR31845">
    <property type="entry name" value="FINGER DOMAIN PROTEIN, PUTATIVE-RELATED"/>
    <property type="match status" value="1"/>
</dbReference>
<dbReference type="PANTHER" id="PTHR31845:SF10">
    <property type="entry name" value="ZN(II)2CYS6 TRANSCRIPTION FACTOR (EUROFUNG)"/>
    <property type="match status" value="1"/>
</dbReference>
<keyword evidence="3" id="KW-0238">DNA-binding</keyword>
<dbReference type="HOGENOM" id="CLU_006524_4_1_1"/>
<keyword evidence="5" id="KW-0539">Nucleus</keyword>
<dbReference type="OrthoDB" id="5152952at2759"/>
<evidence type="ECO:0000256" key="5">
    <source>
        <dbReference type="ARBA" id="ARBA00023242"/>
    </source>
</evidence>
<evidence type="ECO:0000313" key="8">
    <source>
        <dbReference type="Proteomes" id="UP000031192"/>
    </source>
</evidence>
<sequence length="640" mass="70251">MPSGAGNSPNAAMDPGTPATINLRCPTTARQLVALVDPTPAYVVGPQDSRMQQLRSTKDEVRLAEGRLWPFVDNMYKMRAVEDDVRRSRAVTTAETSRVALLEQKIDGIMSLLAEKQHGQQPGPSPMTPESQLAHKASPAIPQVLQTEPPRSTGSGNQALFRLIPDFQVTAREASRFLSIYASEYAPNFPFVMVPSAATAHSLHDRSPGLFWAIMTAVAPQSFAAQQRVKTWFRQYVADHVIVRQEKTLQLLQAILVHLAWGDFHFYINAEATNLLHLALALATDLRLDKSPESSATTIRSQLGEAWTALHQGGPSRLGIPHTLDDQRAVLGLYHLSSLIAALFKRGPRFPWTPYLSQCCDALTSSREHPSDALLAALVRIQHIADGAYSILPTPGGTARTYSAPLDMAVAHARRQLDAFAGAQPDTVQQDRLFTTCHRVLTTRLYEPALATAAPAPTDPFLRADSLAKCLDSSRDSLAALLSIPPDHLCRLPLTASAALAFTVATTCRLLLLDAAPDWQPDAARTKLDFATALKGLQDNFARADKWAAENARRRRLREDDGAENTRPDQYASKMGWIRGWYMAKTGQAEQQPAEAGTLMPAAHAEPWPDVRLDFDFWPDLISMSDMAVQTFPGNTWSHG</sequence>
<evidence type="ECO:0000256" key="1">
    <source>
        <dbReference type="ARBA" id="ARBA00004123"/>
    </source>
</evidence>
<dbReference type="AlphaFoldDB" id="A0A0B4I5N4"/>
<evidence type="ECO:0000256" key="4">
    <source>
        <dbReference type="ARBA" id="ARBA00023163"/>
    </source>
</evidence>
<name>A0A0B4I5N4_METGA</name>
<keyword evidence="8" id="KW-1185">Reference proteome</keyword>
<reference evidence="7 8" key="1">
    <citation type="journal article" date="2014" name="Proc. Natl. Acad. Sci. U.S.A.">
        <title>Trajectory and genomic determinants of fungal-pathogen speciation and host adaptation.</title>
        <authorList>
            <person name="Hu X."/>
            <person name="Xiao G."/>
            <person name="Zheng P."/>
            <person name="Shang Y."/>
            <person name="Su Y."/>
            <person name="Zhang X."/>
            <person name="Liu X."/>
            <person name="Zhan S."/>
            <person name="St Leger R.J."/>
            <person name="Wang C."/>
        </authorList>
    </citation>
    <scope>NUCLEOTIDE SEQUENCE [LARGE SCALE GENOMIC DNA]</scope>
    <source>
        <strain evidence="7 8">ARSEF 977</strain>
    </source>
</reference>
<comment type="caution">
    <text evidence="7">The sequence shown here is derived from an EMBL/GenBank/DDBJ whole genome shotgun (WGS) entry which is preliminary data.</text>
</comment>
<protein>
    <submittedName>
        <fullName evidence="7">Fungal transcriptional regulatory protein</fullName>
    </submittedName>
</protein>
<dbReference type="GO" id="GO:0000981">
    <property type="term" value="F:DNA-binding transcription factor activity, RNA polymerase II-specific"/>
    <property type="evidence" value="ECO:0007669"/>
    <property type="project" value="TreeGrafter"/>
</dbReference>
<dbReference type="Proteomes" id="UP000031192">
    <property type="component" value="Unassembled WGS sequence"/>
</dbReference>
<gene>
    <name evidence="7" type="ORF">MGU_04619</name>
</gene>
<dbReference type="EMBL" id="AZNH01000012">
    <property type="protein sequence ID" value="KID88209.1"/>
    <property type="molecule type" value="Genomic_DNA"/>
</dbReference>
<dbReference type="GO" id="GO:0000976">
    <property type="term" value="F:transcription cis-regulatory region binding"/>
    <property type="evidence" value="ECO:0007669"/>
    <property type="project" value="TreeGrafter"/>
</dbReference>
<keyword evidence="4" id="KW-0804">Transcription</keyword>
<proteinExistence type="predicted"/>
<evidence type="ECO:0000256" key="2">
    <source>
        <dbReference type="ARBA" id="ARBA00023015"/>
    </source>
</evidence>
<organism evidence="7 8">
    <name type="scientific">Metarhizium guizhouense (strain ARSEF 977)</name>
    <dbReference type="NCBI Taxonomy" id="1276136"/>
    <lineage>
        <taxon>Eukaryota</taxon>
        <taxon>Fungi</taxon>
        <taxon>Dikarya</taxon>
        <taxon>Ascomycota</taxon>
        <taxon>Pezizomycotina</taxon>
        <taxon>Sordariomycetes</taxon>
        <taxon>Hypocreomycetidae</taxon>
        <taxon>Hypocreales</taxon>
        <taxon>Clavicipitaceae</taxon>
        <taxon>Metarhizium</taxon>
    </lineage>
</organism>
<dbReference type="GO" id="GO:0005634">
    <property type="term" value="C:nucleus"/>
    <property type="evidence" value="ECO:0007669"/>
    <property type="project" value="UniProtKB-SubCell"/>
</dbReference>
<evidence type="ECO:0000313" key="7">
    <source>
        <dbReference type="EMBL" id="KID88209.1"/>
    </source>
</evidence>
<dbReference type="InterPro" id="IPR051089">
    <property type="entry name" value="prtT"/>
</dbReference>
<evidence type="ECO:0000256" key="6">
    <source>
        <dbReference type="SAM" id="MobiDB-lite"/>
    </source>
</evidence>
<keyword evidence="2" id="KW-0805">Transcription regulation</keyword>
<feature type="region of interest" description="Disordered" evidence="6">
    <location>
        <begin position="117"/>
        <end position="137"/>
    </location>
</feature>
<comment type="subcellular location">
    <subcellularLocation>
        <location evidence="1">Nucleus</location>
    </subcellularLocation>
</comment>